<dbReference type="PANTHER" id="PTHR11638:SF155">
    <property type="entry name" value="CHAPERONE PROTEIN CLPC1, CHLOROPLASTIC-LIKE"/>
    <property type="match status" value="1"/>
</dbReference>
<dbReference type="EMBL" id="JABFUD020000019">
    <property type="protein sequence ID" value="KAI5064948.1"/>
    <property type="molecule type" value="Genomic_DNA"/>
</dbReference>
<dbReference type="GO" id="GO:0005524">
    <property type="term" value="F:ATP binding"/>
    <property type="evidence" value="ECO:0007669"/>
    <property type="project" value="UniProtKB-KW"/>
</dbReference>
<keyword evidence="3" id="KW-0547">Nucleotide-binding</keyword>
<dbReference type="OrthoDB" id="908794at2759"/>
<organism evidence="7 8">
    <name type="scientific">Adiantum capillus-veneris</name>
    <name type="common">Maidenhair fern</name>
    <dbReference type="NCBI Taxonomy" id="13818"/>
    <lineage>
        <taxon>Eukaryota</taxon>
        <taxon>Viridiplantae</taxon>
        <taxon>Streptophyta</taxon>
        <taxon>Embryophyta</taxon>
        <taxon>Tracheophyta</taxon>
        <taxon>Polypodiopsida</taxon>
        <taxon>Polypodiidae</taxon>
        <taxon>Polypodiales</taxon>
        <taxon>Pteridineae</taxon>
        <taxon>Pteridaceae</taxon>
        <taxon>Vittarioideae</taxon>
        <taxon>Adiantum</taxon>
    </lineage>
</organism>
<keyword evidence="8" id="KW-1185">Reference proteome</keyword>
<evidence type="ECO:0000313" key="8">
    <source>
        <dbReference type="Proteomes" id="UP000886520"/>
    </source>
</evidence>
<gene>
    <name evidence="7" type="ORF">GOP47_0019643</name>
</gene>
<proteinExistence type="predicted"/>
<evidence type="ECO:0000256" key="4">
    <source>
        <dbReference type="ARBA" id="ARBA00022840"/>
    </source>
</evidence>
<dbReference type="InterPro" id="IPR027417">
    <property type="entry name" value="P-loop_NTPase"/>
</dbReference>
<keyword evidence="4" id="KW-0067">ATP-binding</keyword>
<reference evidence="7" key="1">
    <citation type="submission" date="2021-01" db="EMBL/GenBank/DDBJ databases">
        <title>Adiantum capillus-veneris genome.</title>
        <authorList>
            <person name="Fang Y."/>
            <person name="Liao Q."/>
        </authorList>
    </citation>
    <scope>NUCLEOTIDE SEQUENCE</scope>
    <source>
        <strain evidence="7">H3</strain>
        <tissue evidence="7">Leaf</tissue>
    </source>
</reference>
<evidence type="ECO:0000313" key="7">
    <source>
        <dbReference type="EMBL" id="KAI5064948.1"/>
    </source>
</evidence>
<dbReference type="GO" id="GO:0034605">
    <property type="term" value="P:cellular response to heat"/>
    <property type="evidence" value="ECO:0007669"/>
    <property type="project" value="TreeGrafter"/>
</dbReference>
<name>A0A9D4UBF4_ADICA</name>
<dbReference type="GO" id="GO:0005737">
    <property type="term" value="C:cytoplasm"/>
    <property type="evidence" value="ECO:0007669"/>
    <property type="project" value="TreeGrafter"/>
</dbReference>
<evidence type="ECO:0000256" key="2">
    <source>
        <dbReference type="ARBA" id="ARBA00022737"/>
    </source>
</evidence>
<feature type="region of interest" description="Disordered" evidence="5">
    <location>
        <begin position="99"/>
        <end position="140"/>
    </location>
</feature>
<comment type="caution">
    <text evidence="7">The sequence shown here is derived from an EMBL/GenBank/DDBJ whole genome shotgun (WGS) entry which is preliminary data.</text>
</comment>
<keyword evidence="1" id="KW-0150">Chloroplast</keyword>
<sequence length="140" mass="15269">MPMLKAYCTDLTKLAEQGCLDPVIGREAQVARLIQILGRKSKNNACLVGEAGVGKTATADALAQTIANVPPGHALACKRVMSLDVARLVGGTRLKGEIEDRLGRDSALRPPCHSLHRRDSYHRGDRHGHRRPPETRAFSR</sequence>
<keyword evidence="2" id="KW-0677">Repeat</keyword>
<dbReference type="Gene3D" id="3.40.50.300">
    <property type="entry name" value="P-loop containing nucleotide triphosphate hydrolases"/>
    <property type="match status" value="1"/>
</dbReference>
<dbReference type="InterPro" id="IPR041664">
    <property type="entry name" value="AAA_16"/>
</dbReference>
<dbReference type="Pfam" id="PF13191">
    <property type="entry name" value="AAA_16"/>
    <property type="match status" value="1"/>
</dbReference>
<dbReference type="AlphaFoldDB" id="A0A9D4UBF4"/>
<dbReference type="GO" id="GO:0016887">
    <property type="term" value="F:ATP hydrolysis activity"/>
    <property type="evidence" value="ECO:0007669"/>
    <property type="project" value="TreeGrafter"/>
</dbReference>
<evidence type="ECO:0000256" key="5">
    <source>
        <dbReference type="SAM" id="MobiDB-lite"/>
    </source>
</evidence>
<dbReference type="InterPro" id="IPR050130">
    <property type="entry name" value="ClpA_ClpB"/>
</dbReference>
<evidence type="ECO:0000259" key="6">
    <source>
        <dbReference type="Pfam" id="PF13191"/>
    </source>
</evidence>
<accession>A0A9D4UBF4</accession>
<dbReference type="SUPFAM" id="SSF52540">
    <property type="entry name" value="P-loop containing nucleoside triphosphate hydrolases"/>
    <property type="match status" value="1"/>
</dbReference>
<dbReference type="PANTHER" id="PTHR11638">
    <property type="entry name" value="ATP-DEPENDENT CLP PROTEASE"/>
    <property type="match status" value="1"/>
</dbReference>
<keyword evidence="1" id="KW-0934">Plastid</keyword>
<evidence type="ECO:0000256" key="1">
    <source>
        <dbReference type="ARBA" id="ARBA00022528"/>
    </source>
</evidence>
<feature type="domain" description="Orc1-like AAA ATPase" evidence="6">
    <location>
        <begin position="23"/>
        <end position="107"/>
    </location>
</feature>
<dbReference type="Proteomes" id="UP000886520">
    <property type="component" value="Chromosome 19"/>
</dbReference>
<protein>
    <recommendedName>
        <fullName evidence="6">Orc1-like AAA ATPase domain-containing protein</fullName>
    </recommendedName>
</protein>
<dbReference type="CDD" id="cd00009">
    <property type="entry name" value="AAA"/>
    <property type="match status" value="1"/>
</dbReference>
<evidence type="ECO:0000256" key="3">
    <source>
        <dbReference type="ARBA" id="ARBA00022741"/>
    </source>
</evidence>